<dbReference type="UniPathway" id="UPA00034">
    <property type="reaction ID" value="UER00017"/>
</dbReference>
<dbReference type="HAMAP" id="MF_00418">
    <property type="entry name" value="DapA"/>
    <property type="match status" value="1"/>
</dbReference>
<dbReference type="PIRSF" id="PIRSF001365">
    <property type="entry name" value="DHDPS"/>
    <property type="match status" value="1"/>
</dbReference>
<feature type="binding site" evidence="12">
    <location>
        <position position="54"/>
    </location>
    <ligand>
        <name>pyruvate</name>
        <dbReference type="ChEBI" id="CHEBI:15361"/>
    </ligand>
</feature>
<evidence type="ECO:0000256" key="13">
    <source>
        <dbReference type="PIRNR" id="PIRNR001365"/>
    </source>
</evidence>
<comment type="caution">
    <text evidence="12">Lacks conserved residue(s) required for the propagation of feature annotation.</text>
</comment>
<evidence type="ECO:0000256" key="3">
    <source>
        <dbReference type="ARBA" id="ARBA00007592"/>
    </source>
</evidence>
<evidence type="ECO:0000256" key="10">
    <source>
        <dbReference type="ARBA" id="ARBA00023270"/>
    </source>
</evidence>
<dbReference type="EMBL" id="LLXX01000101">
    <property type="protein sequence ID" value="KRR06811.1"/>
    <property type="molecule type" value="Genomic_DNA"/>
</dbReference>
<keyword evidence="5 12" id="KW-0963">Cytoplasm</keyword>
<dbReference type="Gene3D" id="3.20.20.70">
    <property type="entry name" value="Aldolase class I"/>
    <property type="match status" value="1"/>
</dbReference>
<comment type="similarity">
    <text evidence="3 12 13">Belongs to the DapA family.</text>
</comment>
<evidence type="ECO:0000313" key="15">
    <source>
        <dbReference type="EMBL" id="KRR06811.1"/>
    </source>
</evidence>
<comment type="subcellular location">
    <subcellularLocation>
        <location evidence="12">Cytoplasm</location>
    </subcellularLocation>
</comment>
<evidence type="ECO:0000256" key="14">
    <source>
        <dbReference type="PIRSR" id="PIRSR001365-2"/>
    </source>
</evidence>
<evidence type="ECO:0000256" key="11">
    <source>
        <dbReference type="ARBA" id="ARBA00047836"/>
    </source>
</evidence>
<comment type="caution">
    <text evidence="15">The sequence shown here is derived from an EMBL/GenBank/DDBJ whole genome shotgun (WGS) entry which is preliminary data.</text>
</comment>
<dbReference type="PANTHER" id="PTHR12128">
    <property type="entry name" value="DIHYDRODIPICOLINATE SYNTHASE"/>
    <property type="match status" value="1"/>
</dbReference>
<dbReference type="AlphaFoldDB" id="A0A0R3LH09"/>
<organism evidence="15 16">
    <name type="scientific">Bradyrhizobium valentinum</name>
    <dbReference type="NCBI Taxonomy" id="1518501"/>
    <lineage>
        <taxon>Bacteria</taxon>
        <taxon>Pseudomonadati</taxon>
        <taxon>Pseudomonadota</taxon>
        <taxon>Alphaproteobacteria</taxon>
        <taxon>Hyphomicrobiales</taxon>
        <taxon>Nitrobacteraceae</taxon>
        <taxon>Bradyrhizobium</taxon>
    </lineage>
</organism>
<evidence type="ECO:0000256" key="8">
    <source>
        <dbReference type="ARBA" id="ARBA00023154"/>
    </source>
</evidence>
<comment type="pathway">
    <text evidence="2 12">Amino-acid biosynthesis; L-lysine biosynthesis via DAP pathway; (S)-tetrahydrodipicolinate from L-aspartate: step 3/4.</text>
</comment>
<dbReference type="GO" id="GO:0009089">
    <property type="term" value="P:lysine biosynthetic process via diaminopimelate"/>
    <property type="evidence" value="ECO:0007669"/>
    <property type="project" value="UniProtKB-UniRule"/>
</dbReference>
<evidence type="ECO:0000256" key="5">
    <source>
        <dbReference type="ARBA" id="ARBA00022490"/>
    </source>
</evidence>
<dbReference type="EC" id="4.3.3.7" evidence="4 12"/>
<dbReference type="SUPFAM" id="SSF51569">
    <property type="entry name" value="Aldolase"/>
    <property type="match status" value="1"/>
</dbReference>
<dbReference type="PRINTS" id="PR00146">
    <property type="entry name" value="DHPICSNTHASE"/>
</dbReference>
<comment type="caution">
    <text evidence="12">Was originally thought to be a dihydrodipicolinate synthase (DHDPS), catalyzing the condensation of (S)-aspartate-beta-semialdehyde [(S)-ASA] and pyruvate to dihydrodipicolinate (DHDP). However, it was shown in E.coli that the product of the enzymatic reaction is not dihydrodipicolinate but in fact (4S)-4-hydroxy-2,3,4,5-tetrahydro-(2S)-dipicolinic acid (HTPA), and that the consecutive dehydration reaction leading to DHDP is not spontaneous but catalyzed by DapB.</text>
</comment>
<dbReference type="RefSeq" id="WP_057851008.1">
    <property type="nucleotide sequence ID" value="NZ_LLXX01000101.1"/>
</dbReference>
<dbReference type="InterPro" id="IPR005263">
    <property type="entry name" value="DapA"/>
</dbReference>
<feature type="active site" description="Schiff-base intermediate with substrate" evidence="12">
    <location>
        <position position="170"/>
    </location>
</feature>
<comment type="catalytic activity">
    <reaction evidence="11 12">
        <text>L-aspartate 4-semialdehyde + pyruvate = (2S,4S)-4-hydroxy-2,3,4,5-tetrahydrodipicolinate + H2O + H(+)</text>
        <dbReference type="Rhea" id="RHEA:34171"/>
        <dbReference type="ChEBI" id="CHEBI:15361"/>
        <dbReference type="ChEBI" id="CHEBI:15377"/>
        <dbReference type="ChEBI" id="CHEBI:15378"/>
        <dbReference type="ChEBI" id="CHEBI:67139"/>
        <dbReference type="ChEBI" id="CHEBI:537519"/>
        <dbReference type="EC" id="4.3.3.7"/>
    </reaction>
</comment>
<evidence type="ECO:0000256" key="12">
    <source>
        <dbReference type="HAMAP-Rule" id="MF_00418"/>
    </source>
</evidence>
<dbReference type="GO" id="GO:0019877">
    <property type="term" value="P:diaminopimelate biosynthetic process"/>
    <property type="evidence" value="ECO:0007669"/>
    <property type="project" value="UniProtKB-UniRule"/>
</dbReference>
<dbReference type="PANTHER" id="PTHR12128:SF66">
    <property type="entry name" value="4-HYDROXY-2-OXOGLUTARATE ALDOLASE, MITOCHONDRIAL"/>
    <property type="match status" value="1"/>
</dbReference>
<evidence type="ECO:0000256" key="7">
    <source>
        <dbReference type="ARBA" id="ARBA00022915"/>
    </source>
</evidence>
<keyword evidence="10 12" id="KW-0704">Schiff base</keyword>
<reference evidence="15 16" key="1">
    <citation type="submission" date="2014-03" db="EMBL/GenBank/DDBJ databases">
        <title>Bradyrhizobium valentinum sp. nov., isolated from effective nodules of Lupinus mariae-josephae, a lupine endemic of basic-lime soils in Eastern Spain.</title>
        <authorList>
            <person name="Duran D."/>
            <person name="Rey L."/>
            <person name="Navarro A."/>
            <person name="Busquets A."/>
            <person name="Imperial J."/>
            <person name="Ruiz-Argueso T."/>
        </authorList>
    </citation>
    <scope>NUCLEOTIDE SEQUENCE [LARGE SCALE GENOMIC DNA]</scope>
    <source>
        <strain evidence="15 16">LmjM3</strain>
    </source>
</reference>
<dbReference type="Proteomes" id="UP000051913">
    <property type="component" value="Unassembled WGS sequence"/>
</dbReference>
<dbReference type="CDD" id="cd00950">
    <property type="entry name" value="DHDPS"/>
    <property type="match status" value="1"/>
</dbReference>
<keyword evidence="9 12" id="KW-0456">Lyase</keyword>
<sequence>MTSVSTPATWLAGYIPDVPTPFDEHGAVDLGALAKLCERQIDAGVTAILVSETSGEASTLTPAEQEGIIRAAVEVARGRVRVIAGAGSNSTSQAIELSQRAEAAGADAVLSVVPYYNKPMQAGIQAHFRAIAISTALPIILHDVPSRTLRELSDDTLLRLANSRHFIGLKDATGDIPRLLRLRRLLPAGFRLLSGDDATALPFIANGGDGCISIVSNVAPELCQAVFSNCRLARPQTARYLHDRLVPLTAALTKESPAALKYALFLLGFISPATRLPIVELPDDAKSEVASAIAEIGDENIGCPVERWHGPRLHEDSVVQS</sequence>
<dbReference type="NCBIfam" id="TIGR00674">
    <property type="entry name" value="dapA"/>
    <property type="match status" value="1"/>
</dbReference>
<keyword evidence="8 12" id="KW-0457">Lysine biosynthesis</keyword>
<dbReference type="InterPro" id="IPR002220">
    <property type="entry name" value="DapA-like"/>
</dbReference>
<keyword evidence="7 12" id="KW-0220">Diaminopimelate biosynthesis</keyword>
<feature type="site" description="Part of a proton relay during catalysis" evidence="12">
    <location>
        <position position="53"/>
    </location>
</feature>
<dbReference type="SMART" id="SM01130">
    <property type="entry name" value="DHDPS"/>
    <property type="match status" value="1"/>
</dbReference>
<protein>
    <recommendedName>
        <fullName evidence="4 12">4-hydroxy-tetrahydrodipicolinate synthase</fullName>
        <shortName evidence="12">HTPA synthase</shortName>
        <ecNumber evidence="4 12">4.3.3.7</ecNumber>
    </recommendedName>
</protein>
<feature type="site" description="Part of a proton relay during catalysis" evidence="12">
    <location>
        <position position="116"/>
    </location>
</feature>
<feature type="binding site" evidence="12 14">
    <location>
        <position position="212"/>
    </location>
    <ligand>
        <name>pyruvate</name>
        <dbReference type="ChEBI" id="CHEBI:15361"/>
    </ligand>
</feature>
<keyword evidence="16" id="KW-1185">Reference proteome</keyword>
<dbReference type="InterPro" id="IPR013785">
    <property type="entry name" value="Aldolase_TIM"/>
</dbReference>
<accession>A0A0R3LH09</accession>
<dbReference type="GO" id="GO:0005737">
    <property type="term" value="C:cytoplasm"/>
    <property type="evidence" value="ECO:0007669"/>
    <property type="project" value="UniProtKB-SubCell"/>
</dbReference>
<name>A0A0R3LH09_9BRAD</name>
<dbReference type="Pfam" id="PF00701">
    <property type="entry name" value="DHDPS"/>
    <property type="match status" value="1"/>
</dbReference>
<evidence type="ECO:0000256" key="4">
    <source>
        <dbReference type="ARBA" id="ARBA00012086"/>
    </source>
</evidence>
<proteinExistence type="inferred from homology"/>
<evidence type="ECO:0000256" key="9">
    <source>
        <dbReference type="ARBA" id="ARBA00023239"/>
    </source>
</evidence>
<evidence type="ECO:0000256" key="1">
    <source>
        <dbReference type="ARBA" id="ARBA00003294"/>
    </source>
</evidence>
<keyword evidence="6 12" id="KW-0028">Amino-acid biosynthesis</keyword>
<comment type="function">
    <text evidence="1 12">Catalyzes the condensation of (S)-aspartate-beta-semialdehyde [(S)-ASA] and pyruvate to 4-hydroxy-tetrahydrodipicolinate (HTPA).</text>
</comment>
<evidence type="ECO:0000256" key="6">
    <source>
        <dbReference type="ARBA" id="ARBA00022605"/>
    </source>
</evidence>
<gene>
    <name evidence="12" type="primary">dapA</name>
    <name evidence="15" type="ORF">CP49_01515</name>
</gene>
<evidence type="ECO:0000256" key="2">
    <source>
        <dbReference type="ARBA" id="ARBA00005120"/>
    </source>
</evidence>
<dbReference type="GO" id="GO:0008840">
    <property type="term" value="F:4-hydroxy-tetrahydrodipicolinate synthase activity"/>
    <property type="evidence" value="ECO:0007669"/>
    <property type="project" value="UniProtKB-UniRule"/>
</dbReference>
<comment type="subunit">
    <text evidence="12">Homotetramer; dimer of dimers.</text>
</comment>
<evidence type="ECO:0000313" key="16">
    <source>
        <dbReference type="Proteomes" id="UP000051913"/>
    </source>
</evidence>